<reference evidence="2 3" key="1">
    <citation type="journal article" date="2011" name="Genome Res.">
        <title>Phylogeny-wide analysis of social amoeba genomes highlights ancient origins for complex intercellular communication.</title>
        <authorList>
            <person name="Heidel A.J."/>
            <person name="Lawal H.M."/>
            <person name="Felder M."/>
            <person name="Schilde C."/>
            <person name="Helps N.R."/>
            <person name="Tunggal B."/>
            <person name="Rivero F."/>
            <person name="John U."/>
            <person name="Schleicher M."/>
            <person name="Eichinger L."/>
            <person name="Platzer M."/>
            <person name="Noegel A.A."/>
            <person name="Schaap P."/>
            <person name="Gloeckner G."/>
        </authorList>
    </citation>
    <scope>NUCLEOTIDE SEQUENCE [LARGE SCALE GENOMIC DNA]</scope>
    <source>
        <strain evidence="3">ATCC 26659 / Pp 5 / PN500</strain>
    </source>
</reference>
<dbReference type="InterPro" id="IPR008615">
    <property type="entry name" value="FNIP"/>
</dbReference>
<gene>
    <name evidence="2" type="ORF">PPL_02298</name>
</gene>
<dbReference type="InterPro" id="IPR051251">
    <property type="entry name" value="STK_FNIP-Repeat"/>
</dbReference>
<dbReference type="InterPro" id="IPR032675">
    <property type="entry name" value="LRR_dom_sf"/>
</dbReference>
<evidence type="ECO:0000256" key="1">
    <source>
        <dbReference type="SAM" id="SignalP"/>
    </source>
</evidence>
<dbReference type="Gene3D" id="3.80.10.10">
    <property type="entry name" value="Ribonuclease Inhibitor"/>
    <property type="match status" value="1"/>
</dbReference>
<accession>D3B1X3</accession>
<sequence>MKIAYLWLAILIDTLSIRNINNVKPNSYIKQIKKSYQYKSNVELYYGYFQCKPVEAYHSQSISDLCDQSNNKKIYDNVNHLYIHQARTDFIYNECFVKNLVSITITANFCEINMSSLPTTLRSITINGNVTLVIDVELPNLEVLHHQLIELDDTNISLLPATLHSISIESRHLKYFNYSKVTTLKSTIKSMILNQSYGSKLQPSDFPPTLTNLTVTTIYPLSRIGFPTSLKSLSIIEVPLHSENDQSFDNVAVLPPNLEVLDLTYLIFGNPGALPQGLKKLYTGGVFNLKVESLPDSLEFMSLSDGSILPFGSIPPSVKHISMSKDYYKLDQLKSIPTTVSGITVGNLQLRRIDNNQNYLIVDSNDSSRISIQNILEIPTFIEKQFKVEIANDPPSP</sequence>
<keyword evidence="1" id="KW-0732">Signal</keyword>
<dbReference type="GeneID" id="31357823"/>
<dbReference type="Proteomes" id="UP000001396">
    <property type="component" value="Unassembled WGS sequence"/>
</dbReference>
<dbReference type="EMBL" id="ADBJ01000008">
    <property type="protein sequence ID" value="EFA85297.1"/>
    <property type="molecule type" value="Genomic_DNA"/>
</dbReference>
<dbReference type="InParanoid" id="D3B1X3"/>
<feature type="chain" id="PRO_5003040800" description="FNIP repeat-containing protein" evidence="1">
    <location>
        <begin position="18"/>
        <end position="397"/>
    </location>
</feature>
<dbReference type="SUPFAM" id="SSF52058">
    <property type="entry name" value="L domain-like"/>
    <property type="match status" value="1"/>
</dbReference>
<dbReference type="Pfam" id="PF05725">
    <property type="entry name" value="FNIP"/>
    <property type="match status" value="1"/>
</dbReference>
<protein>
    <recommendedName>
        <fullName evidence="4">FNIP repeat-containing protein</fullName>
    </recommendedName>
</protein>
<organism evidence="2 3">
    <name type="scientific">Heterostelium pallidum (strain ATCC 26659 / Pp 5 / PN500)</name>
    <name type="common">Cellular slime mold</name>
    <name type="synonym">Polysphondylium pallidum</name>
    <dbReference type="NCBI Taxonomy" id="670386"/>
    <lineage>
        <taxon>Eukaryota</taxon>
        <taxon>Amoebozoa</taxon>
        <taxon>Evosea</taxon>
        <taxon>Eumycetozoa</taxon>
        <taxon>Dictyostelia</taxon>
        <taxon>Acytosteliales</taxon>
        <taxon>Acytosteliaceae</taxon>
        <taxon>Heterostelium</taxon>
    </lineage>
</organism>
<comment type="caution">
    <text evidence="2">The sequence shown here is derived from an EMBL/GenBank/DDBJ whole genome shotgun (WGS) entry which is preliminary data.</text>
</comment>
<feature type="signal peptide" evidence="1">
    <location>
        <begin position="1"/>
        <end position="17"/>
    </location>
</feature>
<name>D3B1X3_HETP5</name>
<proteinExistence type="predicted"/>
<dbReference type="RefSeq" id="XP_020437406.1">
    <property type="nucleotide sequence ID" value="XM_020573289.1"/>
</dbReference>
<evidence type="ECO:0000313" key="3">
    <source>
        <dbReference type="Proteomes" id="UP000001396"/>
    </source>
</evidence>
<dbReference type="PANTHER" id="PTHR32134">
    <property type="entry name" value="FNIP REPEAT-CONTAINING PROTEIN"/>
    <property type="match status" value="1"/>
</dbReference>
<evidence type="ECO:0008006" key="4">
    <source>
        <dbReference type="Google" id="ProtNLM"/>
    </source>
</evidence>
<dbReference type="AlphaFoldDB" id="D3B1X3"/>
<keyword evidence="3" id="KW-1185">Reference proteome</keyword>
<evidence type="ECO:0000313" key="2">
    <source>
        <dbReference type="EMBL" id="EFA85297.1"/>
    </source>
</evidence>
<dbReference type="PANTHER" id="PTHR32134:SF92">
    <property type="entry name" value="FNIP REPEAT-CONTAINING PROTEIN"/>
    <property type="match status" value="1"/>
</dbReference>